<evidence type="ECO:0008006" key="3">
    <source>
        <dbReference type="Google" id="ProtNLM"/>
    </source>
</evidence>
<organism evidence="1 2">
    <name type="scientific">Emticicia oligotrophica (strain DSM 17448 / CIP 109782 / MTCC 6937 / GPTSA100-15)</name>
    <dbReference type="NCBI Taxonomy" id="929562"/>
    <lineage>
        <taxon>Bacteria</taxon>
        <taxon>Pseudomonadati</taxon>
        <taxon>Bacteroidota</taxon>
        <taxon>Cytophagia</taxon>
        <taxon>Cytophagales</taxon>
        <taxon>Leadbetterellaceae</taxon>
        <taxon>Emticicia</taxon>
    </lineage>
</organism>
<evidence type="ECO:0000313" key="2">
    <source>
        <dbReference type="Proteomes" id="UP000002875"/>
    </source>
</evidence>
<reference evidence="1 2" key="1">
    <citation type="submission" date="2011-07" db="EMBL/GenBank/DDBJ databases">
        <title>The complete genome of chromosome of Emticicia oligotrophica DSM 17448.</title>
        <authorList>
            <consortium name="US DOE Joint Genome Institute (JGI-PGF)"/>
            <person name="Lucas S."/>
            <person name="Han J."/>
            <person name="Lapidus A."/>
            <person name="Bruce D."/>
            <person name="Goodwin L."/>
            <person name="Pitluck S."/>
            <person name="Peters L."/>
            <person name="Kyrpides N."/>
            <person name="Mavromatis K."/>
            <person name="Ivanova N."/>
            <person name="Ovchinnikova G."/>
            <person name="Teshima H."/>
            <person name="Detter J.C."/>
            <person name="Tapia R."/>
            <person name="Han C."/>
            <person name="Land M."/>
            <person name="Hauser L."/>
            <person name="Markowitz V."/>
            <person name="Cheng J.-F."/>
            <person name="Hugenholtz P."/>
            <person name="Woyke T."/>
            <person name="Wu D."/>
            <person name="Tindall B."/>
            <person name="Pomrenke H."/>
            <person name="Brambilla E."/>
            <person name="Klenk H.-P."/>
            <person name="Eisen J.A."/>
        </authorList>
    </citation>
    <scope>NUCLEOTIDE SEQUENCE [LARGE SCALE GENOMIC DNA]</scope>
    <source>
        <strain evidence="1 2">DSM 17448</strain>
    </source>
</reference>
<gene>
    <name evidence="1" type="ordered locus">Emtol_0941</name>
</gene>
<dbReference type="InterPro" id="IPR039968">
    <property type="entry name" value="BcerS-like"/>
</dbReference>
<dbReference type="Gene3D" id="3.40.630.30">
    <property type="match status" value="1"/>
</dbReference>
<dbReference type="RefSeq" id="WP_015027792.1">
    <property type="nucleotide sequence ID" value="NC_018748.1"/>
</dbReference>
<keyword evidence="2" id="KW-1185">Reference proteome</keyword>
<dbReference type="PANTHER" id="PTHR41368">
    <property type="entry name" value="PROTEIN YGHO"/>
    <property type="match status" value="1"/>
</dbReference>
<dbReference type="SUPFAM" id="SSF55729">
    <property type="entry name" value="Acyl-CoA N-acyltransferases (Nat)"/>
    <property type="match status" value="1"/>
</dbReference>
<dbReference type="InterPro" id="IPR016181">
    <property type="entry name" value="Acyl_CoA_acyltransferase"/>
</dbReference>
<proteinExistence type="predicted"/>
<evidence type="ECO:0000313" key="1">
    <source>
        <dbReference type="EMBL" id="AFK02092.1"/>
    </source>
</evidence>
<dbReference type="Proteomes" id="UP000002875">
    <property type="component" value="Chromosome"/>
</dbReference>
<dbReference type="EMBL" id="CP002961">
    <property type="protein sequence ID" value="AFK02092.1"/>
    <property type="molecule type" value="Genomic_DNA"/>
</dbReference>
<name>A0ABM5MYA1_EMTOG</name>
<dbReference type="PANTHER" id="PTHR41368:SF1">
    <property type="entry name" value="PROTEIN YGHO"/>
    <property type="match status" value="1"/>
</dbReference>
<sequence>MQIIEVGENRKLQKEFLEFPVGLYKGNPYWIRPLDQDIEKLFDRQKNPIFNIGGDCVRWLALDESGKTIARVAAFTNPATATQGNEQPTGGMGFFECINDESVAFAMFDKCKIWLQERGMEAMDGPINFGERDNWWGLHVDPHDAEPTWGMFYHHNYYRAFFENYGFQDYFQQYTFLLPIPEEEARKVVRPALFEIANRIYNTPGYEFKHVSKKELPKFAEDFRIIYNKAWAKNSATGEMTPERAGAIMQTMKPILEEELMWFGYHNGEPIAFFIMIPELNQIIKYVNGKLNLIGKIKWLYHTLMKTNKKARGVIFGVIPEYQGRGIESAIALSFSRACWVPNYQYKTLELNWIADFNPKMLKVTQMLGAKKYKTYITYRYLFDRNKEFKRCPQI</sequence>
<accession>A0ABM5MYA1</accession>
<protein>
    <recommendedName>
        <fullName evidence="3">N-acetyltransferase domain-containing protein</fullName>
    </recommendedName>
</protein>